<dbReference type="EMBL" id="JBBUTG010000012">
    <property type="protein sequence ID" value="MEK8032905.1"/>
    <property type="molecule type" value="Genomic_DNA"/>
</dbReference>
<evidence type="ECO:0000313" key="2">
    <source>
        <dbReference type="EMBL" id="MEK8032905.1"/>
    </source>
</evidence>
<sequence>MQSARAHRRLVSWMAILAILMASVMPALAHALSSADAPPWSEVCSAQRSTTSQDDEAASGSQAQVVHLFAHCPCCVGHAPVLGLPPAADFSVLRLDLKDEFPTAFLAAPRTLHAWVSAQPRAPPLRS</sequence>
<dbReference type="InterPro" id="IPR021333">
    <property type="entry name" value="DUF2946"/>
</dbReference>
<proteinExistence type="predicted"/>
<evidence type="ECO:0000256" key="1">
    <source>
        <dbReference type="SAM" id="SignalP"/>
    </source>
</evidence>
<reference evidence="2 3" key="1">
    <citation type="submission" date="2024-04" db="EMBL/GenBank/DDBJ databases">
        <title>Novel species of the genus Ideonella isolated from streams.</title>
        <authorList>
            <person name="Lu H."/>
        </authorList>
    </citation>
    <scope>NUCLEOTIDE SEQUENCE [LARGE SCALE GENOMIC DNA]</scope>
    <source>
        <strain evidence="2 3">DXS29W</strain>
    </source>
</reference>
<dbReference type="Proteomes" id="UP001371218">
    <property type="component" value="Unassembled WGS sequence"/>
</dbReference>
<name>A0ABU9BSF7_9BURK</name>
<dbReference type="RefSeq" id="WP_341427319.1">
    <property type="nucleotide sequence ID" value="NZ_JBBUTG010000012.1"/>
</dbReference>
<gene>
    <name evidence="2" type="ORF">AACH06_18955</name>
</gene>
<protein>
    <submittedName>
        <fullName evidence="2">DUF2946 domain-containing protein</fullName>
    </submittedName>
</protein>
<keyword evidence="3" id="KW-1185">Reference proteome</keyword>
<comment type="caution">
    <text evidence="2">The sequence shown here is derived from an EMBL/GenBank/DDBJ whole genome shotgun (WGS) entry which is preliminary data.</text>
</comment>
<organism evidence="2 3">
    <name type="scientific">Ideonella lacteola</name>
    <dbReference type="NCBI Taxonomy" id="2984193"/>
    <lineage>
        <taxon>Bacteria</taxon>
        <taxon>Pseudomonadati</taxon>
        <taxon>Pseudomonadota</taxon>
        <taxon>Betaproteobacteria</taxon>
        <taxon>Burkholderiales</taxon>
        <taxon>Sphaerotilaceae</taxon>
        <taxon>Ideonella</taxon>
    </lineage>
</organism>
<dbReference type="Pfam" id="PF11162">
    <property type="entry name" value="DUF2946"/>
    <property type="match status" value="1"/>
</dbReference>
<keyword evidence="1" id="KW-0732">Signal</keyword>
<feature type="chain" id="PRO_5047535751" evidence="1">
    <location>
        <begin position="30"/>
        <end position="127"/>
    </location>
</feature>
<accession>A0ABU9BSF7</accession>
<evidence type="ECO:0000313" key="3">
    <source>
        <dbReference type="Proteomes" id="UP001371218"/>
    </source>
</evidence>
<feature type="signal peptide" evidence="1">
    <location>
        <begin position="1"/>
        <end position="29"/>
    </location>
</feature>